<dbReference type="Gene3D" id="2.60.40.10">
    <property type="entry name" value="Immunoglobulins"/>
    <property type="match status" value="1"/>
</dbReference>
<name>A0ABW5YXU9_9SPHI</name>
<accession>A0ABW5YXU9</accession>
<gene>
    <name evidence="1" type="ORF">ACFS6I_10710</name>
</gene>
<dbReference type="Proteomes" id="UP001597509">
    <property type="component" value="Unassembled WGS sequence"/>
</dbReference>
<dbReference type="EMBL" id="JBHUPE010000004">
    <property type="protein sequence ID" value="MFD2904397.1"/>
    <property type="molecule type" value="Genomic_DNA"/>
</dbReference>
<protein>
    <submittedName>
        <fullName evidence="1">Uncharacterized protein</fullName>
    </submittedName>
</protein>
<dbReference type="RefSeq" id="WP_380920342.1">
    <property type="nucleotide sequence ID" value="NZ_JBHUPE010000004.1"/>
</dbReference>
<evidence type="ECO:0000313" key="1">
    <source>
        <dbReference type="EMBL" id="MFD2904397.1"/>
    </source>
</evidence>
<organism evidence="1 2">
    <name type="scientific">Sphingobacterium anhuiense</name>
    <dbReference type="NCBI Taxonomy" id="493780"/>
    <lineage>
        <taxon>Bacteria</taxon>
        <taxon>Pseudomonadati</taxon>
        <taxon>Bacteroidota</taxon>
        <taxon>Sphingobacteriia</taxon>
        <taxon>Sphingobacteriales</taxon>
        <taxon>Sphingobacteriaceae</taxon>
        <taxon>Sphingobacterium</taxon>
    </lineage>
</organism>
<comment type="caution">
    <text evidence="1">The sequence shown here is derived from an EMBL/GenBank/DDBJ whole genome shotgun (WGS) entry which is preliminary data.</text>
</comment>
<proteinExistence type="predicted"/>
<reference evidence="2" key="1">
    <citation type="journal article" date="2019" name="Int. J. Syst. Evol. Microbiol.">
        <title>The Global Catalogue of Microorganisms (GCM) 10K type strain sequencing project: providing services to taxonomists for standard genome sequencing and annotation.</title>
        <authorList>
            <consortium name="The Broad Institute Genomics Platform"/>
            <consortium name="The Broad Institute Genome Sequencing Center for Infectious Disease"/>
            <person name="Wu L."/>
            <person name="Ma J."/>
        </authorList>
    </citation>
    <scope>NUCLEOTIDE SEQUENCE [LARGE SCALE GENOMIC DNA]</scope>
    <source>
        <strain evidence="2">KCTC 22209</strain>
    </source>
</reference>
<dbReference type="InterPro" id="IPR013783">
    <property type="entry name" value="Ig-like_fold"/>
</dbReference>
<sequence>MRSIILIVAVFMTCFFSCSEFVDYPLEKKSVNLIGPKSDLMTLDTTLTFLWEKHIDATSYRLQIASPDFESIVRLPIDSVITKDYVELTLKPGTYEWRVRPENRGSVGIYTSRKFVILDKKVDEK</sequence>
<evidence type="ECO:0000313" key="2">
    <source>
        <dbReference type="Proteomes" id="UP001597509"/>
    </source>
</evidence>
<keyword evidence="2" id="KW-1185">Reference proteome</keyword>